<evidence type="ECO:0000259" key="3">
    <source>
        <dbReference type="Pfam" id="PF17921"/>
    </source>
</evidence>
<dbReference type="Gene3D" id="1.10.340.70">
    <property type="match status" value="1"/>
</dbReference>
<evidence type="ECO:0000313" key="4">
    <source>
        <dbReference type="EMBL" id="GJT65765.1"/>
    </source>
</evidence>
<keyword evidence="5" id="KW-1185">Reference proteome</keyword>
<reference evidence="4" key="1">
    <citation type="journal article" date="2022" name="Int. J. Mol. Sci.">
        <title>Draft Genome of Tanacetum Coccineum: Genomic Comparison of Closely Related Tanacetum-Family Plants.</title>
        <authorList>
            <person name="Yamashiro T."/>
            <person name="Shiraishi A."/>
            <person name="Nakayama K."/>
            <person name="Satake H."/>
        </authorList>
    </citation>
    <scope>NUCLEOTIDE SEQUENCE</scope>
</reference>
<accession>A0ABQ5FQY4</accession>
<keyword evidence="4" id="KW-0808">Transferase</keyword>
<dbReference type="PANTHER" id="PTHR46148">
    <property type="entry name" value="CHROMO DOMAIN-CONTAINING PROTEIN"/>
    <property type="match status" value="1"/>
</dbReference>
<feature type="compositionally biased region" description="Basic residues" evidence="2">
    <location>
        <begin position="542"/>
        <end position="556"/>
    </location>
</feature>
<reference evidence="4" key="2">
    <citation type="submission" date="2022-01" db="EMBL/GenBank/DDBJ databases">
        <authorList>
            <person name="Yamashiro T."/>
            <person name="Shiraishi A."/>
            <person name="Satake H."/>
            <person name="Nakayama K."/>
        </authorList>
    </citation>
    <scope>NUCLEOTIDE SEQUENCE</scope>
</reference>
<feature type="compositionally biased region" description="Basic residues" evidence="2">
    <location>
        <begin position="914"/>
        <end position="929"/>
    </location>
</feature>
<gene>
    <name evidence="4" type="ORF">Tco_1017245</name>
</gene>
<feature type="compositionally biased region" description="Basic and acidic residues" evidence="2">
    <location>
        <begin position="900"/>
        <end position="913"/>
    </location>
</feature>
<name>A0ABQ5FQY4_9ASTR</name>
<sequence>MTIGLNLPKQILEAKTEALKPENLTAEDVGGMLRQDFIKEKLELRADGTLCLNNRSWLPCYGNIRTLIMHESRKSKYYIQTDSNKMYQDLKQLYWWPNMKTDIATYVSNYHTSIKAAPFEVLYRRKCRSPVCWAEVGDTQLTSPAIIHETTEKIFQVGDKVLLKVSPWKGFVRFGKRGKLNPRYFGPFKKCLSDESLVIPLGELHVDDKLHFVEEPVEFVDCEIKQLKISRIPIIKVRWNSKRGPEFTWEREDQFKQKGRSLTPINLDADETVYKESKDIMERVSTSTSSLDTEQDSGNINRTQSIATLNELSPQGIGSGSGPRCHVTILGGVDAQTRIEAASKQSNDIPLSRGYTLGCGEDNMKLLELMELFTAVGLLTTSRHNLVLPVQVNAAEENPAKSDGFHEIIDFLNSNQIHYALTVNPTIYTSCIEQFWATTKVKMVNGERQIQALVGKKKVIITEISIRSDLHLEDEDGTECLLTAIIFEELARMGAKLTSWNEFSSTMASAIICLATNQKFNLSKYIFDAMIPITTQPSTSKPQKKQSRRKQKKNIKVPHPSDSTADVPNEEHVPTHSNDPLLSGEDRMKLTELMDMCTKLSKRVLDLEHTKTAQAQEIINLKLRVKKLKKKAGLRTHKFKRLYKEVASKQGTSRIEAIDRYAEVTLVETHRRNDENDDNLMFDTGIFDGDEIIVETEEPVINGATTTKSILVRTDEIDLAQEITLAQALAAMKIVATPAITTPPYQRVKGIDFRELVESTVTTTVPSQKSKDKGKTIMIDPEKPLKKKDQIELDEELAREIEAEEQAELERIQKERAAQEEASKVAIYKEWDNEQAMMEADYELATNLHENEREAMHIKEKSIRLAELIKERKNFDEVQKLFEKHMKWINSFVPMEEDLPSEKVQKEESSEKKAKGRSRKKSIGRKRAKDKQEQESSKRQRLEDDKGEEELKKCFSLLKKKK</sequence>
<feature type="coiled-coil region" evidence="1">
    <location>
        <begin position="795"/>
        <end position="822"/>
    </location>
</feature>
<keyword evidence="1" id="KW-0175">Coiled coil</keyword>
<dbReference type="PANTHER" id="PTHR46148:SF59">
    <property type="entry name" value="NUCLEOTIDYLTRANSFERASE, RIBONUCLEASE H"/>
    <property type="match status" value="1"/>
</dbReference>
<keyword evidence="4" id="KW-0548">Nucleotidyltransferase</keyword>
<feature type="region of interest" description="Disordered" evidence="2">
    <location>
        <begin position="899"/>
        <end position="949"/>
    </location>
</feature>
<dbReference type="InterPro" id="IPR041588">
    <property type="entry name" value="Integrase_H2C2"/>
</dbReference>
<dbReference type="Proteomes" id="UP001151760">
    <property type="component" value="Unassembled WGS sequence"/>
</dbReference>
<comment type="caution">
    <text evidence="4">The sequence shown here is derived from an EMBL/GenBank/DDBJ whole genome shotgun (WGS) entry which is preliminary data.</text>
</comment>
<feature type="domain" description="Integrase zinc-binding" evidence="3">
    <location>
        <begin position="83"/>
        <end position="111"/>
    </location>
</feature>
<dbReference type="GO" id="GO:0003964">
    <property type="term" value="F:RNA-directed DNA polymerase activity"/>
    <property type="evidence" value="ECO:0007669"/>
    <property type="project" value="UniProtKB-KW"/>
</dbReference>
<evidence type="ECO:0000256" key="2">
    <source>
        <dbReference type="SAM" id="MobiDB-lite"/>
    </source>
</evidence>
<keyword evidence="4" id="KW-0695">RNA-directed DNA polymerase</keyword>
<dbReference type="Pfam" id="PF17921">
    <property type="entry name" value="Integrase_H2C2"/>
    <property type="match status" value="1"/>
</dbReference>
<proteinExistence type="predicted"/>
<evidence type="ECO:0000313" key="5">
    <source>
        <dbReference type="Proteomes" id="UP001151760"/>
    </source>
</evidence>
<feature type="compositionally biased region" description="Basic and acidic residues" evidence="2">
    <location>
        <begin position="930"/>
        <end position="949"/>
    </location>
</feature>
<protein>
    <submittedName>
        <fullName evidence="4">Reverse transcriptase domain-containing protein</fullName>
    </submittedName>
</protein>
<evidence type="ECO:0000256" key="1">
    <source>
        <dbReference type="SAM" id="Coils"/>
    </source>
</evidence>
<dbReference type="EMBL" id="BQNB010017658">
    <property type="protein sequence ID" value="GJT65765.1"/>
    <property type="molecule type" value="Genomic_DNA"/>
</dbReference>
<organism evidence="4 5">
    <name type="scientific">Tanacetum coccineum</name>
    <dbReference type="NCBI Taxonomy" id="301880"/>
    <lineage>
        <taxon>Eukaryota</taxon>
        <taxon>Viridiplantae</taxon>
        <taxon>Streptophyta</taxon>
        <taxon>Embryophyta</taxon>
        <taxon>Tracheophyta</taxon>
        <taxon>Spermatophyta</taxon>
        <taxon>Magnoliopsida</taxon>
        <taxon>eudicotyledons</taxon>
        <taxon>Gunneridae</taxon>
        <taxon>Pentapetalae</taxon>
        <taxon>asterids</taxon>
        <taxon>campanulids</taxon>
        <taxon>Asterales</taxon>
        <taxon>Asteraceae</taxon>
        <taxon>Asteroideae</taxon>
        <taxon>Anthemideae</taxon>
        <taxon>Anthemidinae</taxon>
        <taxon>Tanacetum</taxon>
    </lineage>
</organism>
<feature type="region of interest" description="Disordered" evidence="2">
    <location>
        <begin position="536"/>
        <end position="584"/>
    </location>
</feature>